<feature type="region of interest" description="Disordered" evidence="6">
    <location>
        <begin position="339"/>
        <end position="358"/>
    </location>
</feature>
<dbReference type="PANTHER" id="PTHR45657:SF13">
    <property type="entry name" value="OS09G0481100 PROTEIN"/>
    <property type="match status" value="1"/>
</dbReference>
<proteinExistence type="inferred from homology"/>
<evidence type="ECO:0000313" key="8">
    <source>
        <dbReference type="EnsemblPlants" id="ORGLA09G0108500.1"/>
    </source>
</evidence>
<dbReference type="PANTHER" id="PTHR45657">
    <property type="entry name" value="CRAL-TRIO DOMAIN-CONTAINING PROTEIN YKL091C-RELATED"/>
    <property type="match status" value="1"/>
</dbReference>
<dbReference type="STRING" id="4538.I1QPV6"/>
<sequence>MSVSHGEELEISPCDPNSEDDRRRRGMGSSLRRKAIRALRKRGGRRRRRRVDFRYPAAMSIEDVRDAEEELAVAAFRDRLAAHALLPDKHDDYHMMLRFLKARKFDSEKAMQMWAEMLRWRKEFGADTILEEFEFDELDDVLRYYPQGYHGVDREGRPVYIERLGKVDPNKLMQITSVDRYIKYHVQEFERAFRERFPACTLAAKRHIDSTTTILDVHGVGLKNFSKTARELVHRMQKIDSDYYPETLHQMYVVNAGSGFKLIWNSVKGFLDPKTSSKIHVLGTNYQSRLLEVIDKSELPEFLGGSCTCSEGGCLGSNKGPWNDHVILKLIHSMRSSSSMREIKQVSDSEDRSGSSLRAEKLKGMMSDISNAESESDVDEFSLSAVLRSTDYSFLTPVSEEVKGSDSSTFCSCESCDRKGLPDVTPESSQSVQQSSEMVPNQLVSHEHSSTTRWMNNLGNMAISFHGTLTGRTLSNFVRVVGTLMIKILAVFSLFVSRRGNMLENVHPSNVEDEPQPRSATEDNMSACLQRLEKLESLCNHLMSKPPDMPKEKECLLLQSFDRIKTIESDLERTKRVLHMTLVKQMEMMETLEAMQHHHQSSSVRRRLCCS</sequence>
<evidence type="ECO:0000256" key="3">
    <source>
        <dbReference type="ARBA" id="ARBA00022927"/>
    </source>
</evidence>
<dbReference type="EnsemblPlants" id="ORGLA09G0108500.1">
    <property type="protein sequence ID" value="ORGLA09G0108500.1"/>
    <property type="gene ID" value="ORGLA09G0108500"/>
</dbReference>
<dbReference type="InterPro" id="IPR001251">
    <property type="entry name" value="CRAL-TRIO_dom"/>
</dbReference>
<dbReference type="eggNOG" id="KOG1471">
    <property type="taxonomic scope" value="Eukaryota"/>
</dbReference>
<feature type="compositionally biased region" description="Basic and acidic residues" evidence="6">
    <location>
        <begin position="341"/>
        <end position="358"/>
    </location>
</feature>
<dbReference type="OMA" id="FCSCESC"/>
<dbReference type="FunFam" id="3.40.525.10:FF:000011">
    <property type="entry name" value="SEC14 cytosolic factor"/>
    <property type="match status" value="1"/>
</dbReference>
<dbReference type="AlphaFoldDB" id="I1QPV6"/>
<dbReference type="Gene3D" id="3.40.525.10">
    <property type="entry name" value="CRAL-TRIO lipid binding domain"/>
    <property type="match status" value="1"/>
</dbReference>
<evidence type="ECO:0000256" key="5">
    <source>
        <dbReference type="ARBA" id="ARBA00038020"/>
    </source>
</evidence>
<keyword evidence="4" id="KW-0333">Golgi apparatus</keyword>
<evidence type="ECO:0000256" key="4">
    <source>
        <dbReference type="ARBA" id="ARBA00023034"/>
    </source>
</evidence>
<evidence type="ECO:0000256" key="6">
    <source>
        <dbReference type="SAM" id="MobiDB-lite"/>
    </source>
</evidence>
<dbReference type="GO" id="GO:0005886">
    <property type="term" value="C:plasma membrane"/>
    <property type="evidence" value="ECO:0007669"/>
    <property type="project" value="UniProtKB-SubCell"/>
</dbReference>
<reference evidence="8 9" key="2">
    <citation type="submission" date="2018-04" db="EMBL/GenBank/DDBJ databases">
        <title>OglaRS2 (Oryza glaberrima Reference Sequence Version 2).</title>
        <authorList>
            <person name="Zhang J."/>
            <person name="Kudrna D."/>
            <person name="Lee S."/>
            <person name="Talag J."/>
            <person name="Rajasekar S."/>
            <person name="Wing R.A."/>
        </authorList>
    </citation>
    <scope>NUCLEOTIDE SEQUENCE [LARGE SCALE GENOMIC DNA]</scope>
    <source>
        <strain evidence="8 9">cv. IRGC 96717</strain>
    </source>
</reference>
<comment type="subcellular location">
    <subcellularLocation>
        <location evidence="1">Cell membrane</location>
        <topology evidence="1">Peripheral membrane protein</topology>
    </subcellularLocation>
    <subcellularLocation>
        <location evidence="2">Golgi apparatus membrane</location>
        <topology evidence="2">Peripheral membrane protein</topology>
    </subcellularLocation>
</comment>
<dbReference type="PROSITE" id="PS50191">
    <property type="entry name" value="CRAL_TRIO"/>
    <property type="match status" value="1"/>
</dbReference>
<dbReference type="GO" id="GO:0015031">
    <property type="term" value="P:protein transport"/>
    <property type="evidence" value="ECO:0007669"/>
    <property type="project" value="UniProtKB-KW"/>
</dbReference>
<dbReference type="GeneID" id="127784021"/>
<dbReference type="Gramene" id="ORGLA09G0108500.1">
    <property type="protein sequence ID" value="ORGLA09G0108500.1"/>
    <property type="gene ID" value="ORGLA09G0108500"/>
</dbReference>
<evidence type="ECO:0000313" key="9">
    <source>
        <dbReference type="Proteomes" id="UP000007306"/>
    </source>
</evidence>
<accession>I1QPV6</accession>
<keyword evidence="3" id="KW-0813">Transport</keyword>
<dbReference type="Pfam" id="PF00650">
    <property type="entry name" value="CRAL_TRIO"/>
    <property type="match status" value="1"/>
</dbReference>
<dbReference type="KEGG" id="ogl:127784021"/>
<dbReference type="GO" id="GO:0000139">
    <property type="term" value="C:Golgi membrane"/>
    <property type="evidence" value="ECO:0007669"/>
    <property type="project" value="UniProtKB-SubCell"/>
</dbReference>
<gene>
    <name evidence="8" type="primary">LOC127784021</name>
</gene>
<dbReference type="SUPFAM" id="SSF52087">
    <property type="entry name" value="CRAL/TRIO domain"/>
    <property type="match status" value="1"/>
</dbReference>
<evidence type="ECO:0000256" key="2">
    <source>
        <dbReference type="ARBA" id="ARBA00004395"/>
    </source>
</evidence>
<dbReference type="Gene3D" id="1.10.8.20">
    <property type="entry name" value="N-terminal domain of phosphatidylinositol transfer protein sec14p"/>
    <property type="match status" value="1"/>
</dbReference>
<dbReference type="InterPro" id="IPR036865">
    <property type="entry name" value="CRAL-TRIO_dom_sf"/>
</dbReference>
<dbReference type="Proteomes" id="UP000007306">
    <property type="component" value="Chromosome 9"/>
</dbReference>
<evidence type="ECO:0000256" key="1">
    <source>
        <dbReference type="ARBA" id="ARBA00004202"/>
    </source>
</evidence>
<feature type="domain" description="CRAL-TRIO" evidence="7">
    <location>
        <begin position="137"/>
        <end position="311"/>
    </location>
</feature>
<comment type="similarity">
    <text evidence="5">Belongs to the SFH family.</text>
</comment>
<dbReference type="CDD" id="cd00170">
    <property type="entry name" value="SEC14"/>
    <property type="match status" value="1"/>
</dbReference>
<evidence type="ECO:0000259" key="7">
    <source>
        <dbReference type="PROSITE" id="PS50191"/>
    </source>
</evidence>
<dbReference type="RefSeq" id="XP_052167158.1">
    <property type="nucleotide sequence ID" value="XM_052311198.1"/>
</dbReference>
<name>I1QPV6_ORYGL</name>
<dbReference type="InterPro" id="IPR011074">
    <property type="entry name" value="CRAL/TRIO_N_dom"/>
</dbReference>
<keyword evidence="9" id="KW-1185">Reference proteome</keyword>
<dbReference type="SMART" id="SM01100">
    <property type="entry name" value="CRAL_TRIO_N"/>
    <property type="match status" value="1"/>
</dbReference>
<dbReference type="HOGENOM" id="CLU_014001_11_1_1"/>
<keyword evidence="3" id="KW-0653">Protein transport</keyword>
<dbReference type="SMART" id="SM00516">
    <property type="entry name" value="SEC14"/>
    <property type="match status" value="1"/>
</dbReference>
<reference evidence="8" key="1">
    <citation type="submission" date="2015-06" db="UniProtKB">
        <authorList>
            <consortium name="EnsemblPlants"/>
        </authorList>
    </citation>
    <scope>IDENTIFICATION</scope>
</reference>
<dbReference type="Pfam" id="PF03765">
    <property type="entry name" value="CRAL_TRIO_N"/>
    <property type="match status" value="1"/>
</dbReference>
<dbReference type="InterPro" id="IPR036273">
    <property type="entry name" value="CRAL/TRIO_N_dom_sf"/>
</dbReference>
<dbReference type="InterPro" id="IPR051026">
    <property type="entry name" value="PI/PC_transfer"/>
</dbReference>
<organism evidence="8 9">
    <name type="scientific">Oryza glaberrima</name>
    <name type="common">African rice</name>
    <dbReference type="NCBI Taxonomy" id="4538"/>
    <lineage>
        <taxon>Eukaryota</taxon>
        <taxon>Viridiplantae</taxon>
        <taxon>Streptophyta</taxon>
        <taxon>Embryophyta</taxon>
        <taxon>Tracheophyta</taxon>
        <taxon>Spermatophyta</taxon>
        <taxon>Magnoliopsida</taxon>
        <taxon>Liliopsida</taxon>
        <taxon>Poales</taxon>
        <taxon>Poaceae</taxon>
        <taxon>BOP clade</taxon>
        <taxon>Oryzoideae</taxon>
        <taxon>Oryzeae</taxon>
        <taxon>Oryzinae</taxon>
        <taxon>Oryza</taxon>
    </lineage>
</organism>
<protein>
    <recommendedName>
        <fullName evidence="7">CRAL-TRIO domain-containing protein</fullName>
    </recommendedName>
</protein>
<feature type="region of interest" description="Disordered" evidence="6">
    <location>
        <begin position="1"/>
        <end position="30"/>
    </location>
</feature>
<dbReference type="SUPFAM" id="SSF46938">
    <property type="entry name" value="CRAL/TRIO N-terminal domain"/>
    <property type="match status" value="1"/>
</dbReference>